<dbReference type="OrthoDB" id="1708273at2"/>
<keyword evidence="1" id="KW-1133">Transmembrane helix</keyword>
<proteinExistence type="predicted"/>
<protein>
    <submittedName>
        <fullName evidence="2">ABC-type transport system involved in multi-copper enzyme maturation, permease component</fullName>
    </submittedName>
</protein>
<name>A0A174IJM8_9FIRM</name>
<keyword evidence="1" id="KW-0472">Membrane</keyword>
<reference evidence="2 3" key="1">
    <citation type="submission" date="2015-09" db="EMBL/GenBank/DDBJ databases">
        <authorList>
            <consortium name="Pathogen Informatics"/>
        </authorList>
    </citation>
    <scope>NUCLEOTIDE SEQUENCE [LARGE SCALE GENOMIC DNA]</scope>
    <source>
        <strain evidence="2 3">2789STDY5834876</strain>
    </source>
</reference>
<gene>
    <name evidence="2" type="ORF">ERS852491_03515</name>
</gene>
<feature type="transmembrane region" description="Helical" evidence="1">
    <location>
        <begin position="205"/>
        <end position="223"/>
    </location>
</feature>
<feature type="transmembrane region" description="Helical" evidence="1">
    <location>
        <begin position="371"/>
        <end position="389"/>
    </location>
</feature>
<keyword evidence="1" id="KW-0812">Transmembrane</keyword>
<dbReference type="AlphaFoldDB" id="A0A174IJM8"/>
<feature type="transmembrane region" description="Helical" evidence="1">
    <location>
        <begin position="290"/>
        <end position="309"/>
    </location>
</feature>
<dbReference type="EMBL" id="CYZU01000038">
    <property type="protein sequence ID" value="CUO85220.1"/>
    <property type="molecule type" value="Genomic_DNA"/>
</dbReference>
<dbReference type="Proteomes" id="UP000095544">
    <property type="component" value="Unassembled WGS sequence"/>
</dbReference>
<organism evidence="2 3">
    <name type="scientific">Faecalicatena contorta</name>
    <dbReference type="NCBI Taxonomy" id="39482"/>
    <lineage>
        <taxon>Bacteria</taxon>
        <taxon>Bacillati</taxon>
        <taxon>Bacillota</taxon>
        <taxon>Clostridia</taxon>
        <taxon>Lachnospirales</taxon>
        <taxon>Lachnospiraceae</taxon>
        <taxon>Faecalicatena</taxon>
    </lineage>
</organism>
<evidence type="ECO:0000313" key="2">
    <source>
        <dbReference type="EMBL" id="CUO85220.1"/>
    </source>
</evidence>
<sequence>MFLSLLAKKCRQTMKSMIYWLIVVILVVFYFSQLGGMTIDEKPEPGQENYGWTYGGNETDIMESVLGRLVSEYLAGTYTTYPIGFYKSVTPSEEEQKRIGEIVEETTGLSGEGDIADAIQEAEGGAQVIYGSSPTQVKKGLTYERFKAFMQEVDDILGGGSYYAPDSLETSVSQPKSYEEALEDYNSLIENDHLTGGYARLFCDYMGILLGILPVFLAVTRGLRDRRSKMQELIASRKASSACIITSRYAAMLIMIMVPVLLLSCIPLVQCLQSASGTGIQTDVLAFVKYSFGWLLPTVMASAGVGLVLTELTDTALGVLVQIAWWFLTIFGSMNSMHGGAYGWSLVPRHNTVYNYSGFHENFGQLAANRGLYAAFSLLLLAISIFIYTQKRKGRLDIRGKIFGNLKRKHKA</sequence>
<evidence type="ECO:0000313" key="3">
    <source>
        <dbReference type="Proteomes" id="UP000095544"/>
    </source>
</evidence>
<dbReference type="STRING" id="39482.ERS852491_03515"/>
<evidence type="ECO:0000256" key="1">
    <source>
        <dbReference type="SAM" id="Phobius"/>
    </source>
</evidence>
<accession>A0A174IJM8</accession>
<feature type="transmembrane region" description="Helical" evidence="1">
    <location>
        <begin position="249"/>
        <end position="270"/>
    </location>
</feature>
<feature type="transmembrane region" description="Helical" evidence="1">
    <location>
        <begin position="18"/>
        <end position="39"/>
    </location>
</feature>